<gene>
    <name evidence="1" type="ORF">AALO_G00062670</name>
</gene>
<name>A0AAV6GZY1_9TELE</name>
<protein>
    <submittedName>
        <fullName evidence="1">Uncharacterized protein</fullName>
    </submittedName>
</protein>
<dbReference type="AlphaFoldDB" id="A0AAV6GZY1"/>
<sequence length="84" mass="9209">MEDVNVNSRRKITLQALPIFLWEDGFFKTWNAEEIDLPAFSDAAVAILTVSGDTDSLVKFGPAIHSIVLDGDIVVCDIAELTET</sequence>
<dbReference type="EMBL" id="JADWDJ010000005">
    <property type="protein sequence ID" value="KAG5280668.1"/>
    <property type="molecule type" value="Genomic_DNA"/>
</dbReference>
<evidence type="ECO:0000313" key="2">
    <source>
        <dbReference type="Proteomes" id="UP000823561"/>
    </source>
</evidence>
<accession>A0AAV6GZY1</accession>
<organism evidence="1 2">
    <name type="scientific">Alosa alosa</name>
    <name type="common">allis shad</name>
    <dbReference type="NCBI Taxonomy" id="278164"/>
    <lineage>
        <taxon>Eukaryota</taxon>
        <taxon>Metazoa</taxon>
        <taxon>Chordata</taxon>
        <taxon>Craniata</taxon>
        <taxon>Vertebrata</taxon>
        <taxon>Euteleostomi</taxon>
        <taxon>Actinopterygii</taxon>
        <taxon>Neopterygii</taxon>
        <taxon>Teleostei</taxon>
        <taxon>Clupei</taxon>
        <taxon>Clupeiformes</taxon>
        <taxon>Clupeoidei</taxon>
        <taxon>Clupeidae</taxon>
        <taxon>Alosa</taxon>
    </lineage>
</organism>
<reference evidence="1" key="1">
    <citation type="submission" date="2020-10" db="EMBL/GenBank/DDBJ databases">
        <title>Chromosome-scale genome assembly of the Allis shad, Alosa alosa.</title>
        <authorList>
            <person name="Margot Z."/>
            <person name="Christophe K."/>
            <person name="Cabau C."/>
            <person name="Louis A."/>
            <person name="Berthelot C."/>
            <person name="Parey E."/>
            <person name="Roest Crollius H."/>
            <person name="Montfort J."/>
            <person name="Robinson-Rechavi M."/>
            <person name="Bucao C."/>
            <person name="Bouchez O."/>
            <person name="Gislard M."/>
            <person name="Lluch J."/>
            <person name="Milhes M."/>
            <person name="Lampietro C."/>
            <person name="Lopez Roques C."/>
            <person name="Donnadieu C."/>
            <person name="Braasch I."/>
            <person name="Desvignes T."/>
            <person name="Postlethwait J."/>
            <person name="Bobe J."/>
            <person name="Guiguen Y."/>
        </authorList>
    </citation>
    <scope>NUCLEOTIDE SEQUENCE</scope>
    <source>
        <strain evidence="1">M-15738</strain>
        <tissue evidence="1">Blood</tissue>
    </source>
</reference>
<comment type="caution">
    <text evidence="1">The sequence shown here is derived from an EMBL/GenBank/DDBJ whole genome shotgun (WGS) entry which is preliminary data.</text>
</comment>
<keyword evidence="2" id="KW-1185">Reference proteome</keyword>
<dbReference type="Proteomes" id="UP000823561">
    <property type="component" value="Chromosome 5"/>
</dbReference>
<evidence type="ECO:0000313" key="1">
    <source>
        <dbReference type="EMBL" id="KAG5280668.1"/>
    </source>
</evidence>
<proteinExistence type="predicted"/>